<dbReference type="SUPFAM" id="SSF54211">
    <property type="entry name" value="Ribosomal protein S5 domain 2-like"/>
    <property type="match status" value="1"/>
</dbReference>
<protein>
    <recommendedName>
        <fullName evidence="2">AAA+ ATPase domain-containing protein</fullName>
    </recommendedName>
</protein>
<dbReference type="Pfam" id="PF13541">
    <property type="entry name" value="ChlI"/>
    <property type="match status" value="1"/>
</dbReference>
<proteinExistence type="inferred from homology"/>
<organism evidence="3 4">
    <name type="scientific">Candidatus Berkelbacteria bacterium RIFCSPLOWO2_01_FULL_50_28</name>
    <dbReference type="NCBI Taxonomy" id="1797471"/>
    <lineage>
        <taxon>Bacteria</taxon>
        <taxon>Candidatus Berkelbacteria</taxon>
    </lineage>
</organism>
<dbReference type="InterPro" id="IPR027417">
    <property type="entry name" value="P-loop_NTPase"/>
</dbReference>
<dbReference type="Gene3D" id="3.30.230.10">
    <property type="match status" value="1"/>
</dbReference>
<comment type="similarity">
    <text evidence="1">Belongs to the Mg-chelatase subunits D/I family. ComM subfamily.</text>
</comment>
<reference evidence="3 4" key="1">
    <citation type="journal article" date="2016" name="Nat. Commun.">
        <title>Thousands of microbial genomes shed light on interconnected biogeochemical processes in an aquifer system.</title>
        <authorList>
            <person name="Anantharaman K."/>
            <person name="Brown C.T."/>
            <person name="Hug L.A."/>
            <person name="Sharon I."/>
            <person name="Castelle C.J."/>
            <person name="Probst A.J."/>
            <person name="Thomas B.C."/>
            <person name="Singh A."/>
            <person name="Wilkins M.J."/>
            <person name="Karaoz U."/>
            <person name="Brodie E.L."/>
            <person name="Williams K.H."/>
            <person name="Hubbard S.S."/>
            <person name="Banfield J.F."/>
        </authorList>
    </citation>
    <scope>NUCLEOTIDE SEQUENCE [LARGE SCALE GENOMIC DNA]</scope>
</reference>
<dbReference type="PANTHER" id="PTHR32039">
    <property type="entry name" value="MAGNESIUM-CHELATASE SUBUNIT CHLI"/>
    <property type="match status" value="1"/>
</dbReference>
<dbReference type="EMBL" id="MEZX01000003">
    <property type="protein sequence ID" value="OGD64281.1"/>
    <property type="molecule type" value="Genomic_DNA"/>
</dbReference>
<dbReference type="Pfam" id="PF13335">
    <property type="entry name" value="Mg_chelatase_C"/>
    <property type="match status" value="1"/>
</dbReference>
<dbReference type="STRING" id="1797471.A3A71_03850"/>
<evidence type="ECO:0000313" key="3">
    <source>
        <dbReference type="EMBL" id="OGD64281.1"/>
    </source>
</evidence>
<evidence type="ECO:0000256" key="1">
    <source>
        <dbReference type="ARBA" id="ARBA00006354"/>
    </source>
</evidence>
<dbReference type="InterPro" id="IPR000523">
    <property type="entry name" value="Mg_chelatse_chII-like_cat_dom"/>
</dbReference>
<dbReference type="PANTHER" id="PTHR32039:SF7">
    <property type="entry name" value="COMPETENCE PROTEIN COMM"/>
    <property type="match status" value="1"/>
</dbReference>
<dbReference type="GO" id="GO:0005524">
    <property type="term" value="F:ATP binding"/>
    <property type="evidence" value="ECO:0007669"/>
    <property type="project" value="InterPro"/>
</dbReference>
<dbReference type="InterPro" id="IPR025158">
    <property type="entry name" value="Mg_chelat-rel_C"/>
</dbReference>
<sequence length="505" mass="54602">MALAKIRSAVVSGISATAVEVEVDVASGLPGFIIVGLADKAVEESRERVRSAIKHSGFSFPLSRITVHLAPSEKKKSGVHFDLPIALAILVADGQLKTKTLPTNALFLGGLSLDGRTQAINGTLVLVEWARNNGFDRVVLPSENYEESLLVEGIDLVPVSSLNEVAELILHDTLPPKPTPSLRHAEEDHSTDWLQIQGQEKAKRAAVISAAGGHNLLMEGPPGAGKTLIARGIRALLPALNRDEKIEVVKVHSVAGELDRSAPVDSIGRPFRSPHHTASHISIVGGGTHPRPGEISLAHHGVLFLDELPEFNRLVTESLRQPLEDAEINVARVNESVRYPANFMLVATMNPCPCGWFGSATHECICSAHAISQYRKKISGPIMDRIDIYLNVPALPIAKLQNPESHSKELQTLRQLIAQAQDLARQRNGKVLNGRISPASISKICQTDPAAAKLIEQAGDKFGLTGRGYHKLLRVARTIADLNHHENIGVSEAAEALQYRFNRAS</sequence>
<dbReference type="InterPro" id="IPR004482">
    <property type="entry name" value="Mg_chelat-rel"/>
</dbReference>
<dbReference type="SMART" id="SM00382">
    <property type="entry name" value="AAA"/>
    <property type="match status" value="1"/>
</dbReference>
<dbReference type="NCBIfam" id="TIGR00368">
    <property type="entry name" value="YifB family Mg chelatase-like AAA ATPase"/>
    <property type="match status" value="1"/>
</dbReference>
<evidence type="ECO:0000313" key="4">
    <source>
        <dbReference type="Proteomes" id="UP000177481"/>
    </source>
</evidence>
<feature type="domain" description="AAA+ ATPase" evidence="2">
    <location>
        <begin position="212"/>
        <end position="396"/>
    </location>
</feature>
<dbReference type="Proteomes" id="UP000177481">
    <property type="component" value="Unassembled WGS sequence"/>
</dbReference>
<dbReference type="InterPro" id="IPR014721">
    <property type="entry name" value="Ribsml_uS5_D2-typ_fold_subgr"/>
</dbReference>
<evidence type="ECO:0000259" key="2">
    <source>
        <dbReference type="SMART" id="SM00382"/>
    </source>
</evidence>
<dbReference type="InterPro" id="IPR003593">
    <property type="entry name" value="AAA+_ATPase"/>
</dbReference>
<gene>
    <name evidence="3" type="ORF">A3A71_03850</name>
</gene>
<name>A0A1F5EAA9_9BACT</name>
<dbReference type="AlphaFoldDB" id="A0A1F5EAA9"/>
<dbReference type="InterPro" id="IPR045006">
    <property type="entry name" value="CHLI-like"/>
</dbReference>
<dbReference type="InterPro" id="IPR020568">
    <property type="entry name" value="Ribosomal_Su5_D2-typ_SF"/>
</dbReference>
<dbReference type="Gene3D" id="3.40.50.300">
    <property type="entry name" value="P-loop containing nucleotide triphosphate hydrolases"/>
    <property type="match status" value="1"/>
</dbReference>
<comment type="caution">
    <text evidence="3">The sequence shown here is derived from an EMBL/GenBank/DDBJ whole genome shotgun (WGS) entry which is preliminary data.</text>
</comment>
<dbReference type="Pfam" id="PF01078">
    <property type="entry name" value="Mg_chelatase"/>
    <property type="match status" value="1"/>
</dbReference>
<dbReference type="SUPFAM" id="SSF52540">
    <property type="entry name" value="P-loop containing nucleoside triphosphate hydrolases"/>
    <property type="match status" value="1"/>
</dbReference>
<accession>A0A1F5EAA9</accession>